<dbReference type="AlphaFoldDB" id="A0A2P4YFC1"/>
<dbReference type="PANTHER" id="PTHR37784">
    <property type="entry name" value="PROTEIN MSN1"/>
    <property type="match status" value="1"/>
</dbReference>
<dbReference type="GO" id="GO:0000978">
    <property type="term" value="F:RNA polymerase II cis-regulatory region sequence-specific DNA binding"/>
    <property type="evidence" value="ECO:0007669"/>
    <property type="project" value="TreeGrafter"/>
</dbReference>
<dbReference type="Pfam" id="PF16787">
    <property type="entry name" value="NDC10_II"/>
    <property type="match status" value="1"/>
</dbReference>
<sequence>MLKHLRVIFLQDSVLLIQRYPNHRLWKHPLFSTSDSSVYGNKPELHTLDIVVPQLAAILKENFDTLNGKIDALAAGVDSIKDLSKQRLVIRWEDVDVGEHSDVGARVNRETSNSGAGGDKCSCPVVKLSRAVRTVVELWMEYTSEVGGQISIAEADKLMGTKWRQNPTEARFYLRRKRYYDAIATIAARDSITHEATTELLEVKRNSSGLSLNAFTKQLDDLTQLHT</sequence>
<name>A0A2P4YFC1_9STRA</name>
<dbReference type="Gene3D" id="1.10.443.20">
    <property type="entry name" value="Centromere DNA-binding protein complex CBF3 subunit, domain 2"/>
    <property type="match status" value="1"/>
</dbReference>
<evidence type="ECO:0000259" key="2">
    <source>
        <dbReference type="Pfam" id="PF16787"/>
    </source>
</evidence>
<dbReference type="InterPro" id="IPR038279">
    <property type="entry name" value="Ndc10_dom2_sf"/>
</dbReference>
<feature type="domain" description="Transcription activator GCR1-like" evidence="1">
    <location>
        <begin position="127"/>
        <end position="204"/>
    </location>
</feature>
<dbReference type="EMBL" id="NCKW01003432">
    <property type="protein sequence ID" value="POM76493.1"/>
    <property type="molecule type" value="Genomic_DNA"/>
</dbReference>
<feature type="domain" description="Ndc10" evidence="2">
    <location>
        <begin position="2"/>
        <end position="35"/>
    </location>
</feature>
<dbReference type="InterPro" id="IPR052146">
    <property type="entry name" value="HOT1"/>
</dbReference>
<keyword evidence="4" id="KW-1185">Reference proteome</keyword>
<dbReference type="OrthoDB" id="2287578at2759"/>
<proteinExistence type="predicted"/>
<accession>A0A2P4YFC1</accession>
<dbReference type="GO" id="GO:0000981">
    <property type="term" value="F:DNA-binding transcription factor activity, RNA polymerase II-specific"/>
    <property type="evidence" value="ECO:0007669"/>
    <property type="project" value="TreeGrafter"/>
</dbReference>
<dbReference type="GO" id="GO:0060963">
    <property type="term" value="P:positive regulation of ribosomal protein gene transcription by RNA polymerase II"/>
    <property type="evidence" value="ECO:0007669"/>
    <property type="project" value="TreeGrafter"/>
</dbReference>
<dbReference type="Proteomes" id="UP000237271">
    <property type="component" value="Unassembled WGS sequence"/>
</dbReference>
<evidence type="ECO:0000259" key="1">
    <source>
        <dbReference type="Pfam" id="PF12550"/>
    </source>
</evidence>
<dbReference type="InterPro" id="IPR031872">
    <property type="entry name" value="NDC10_II"/>
</dbReference>
<organism evidence="3 4">
    <name type="scientific">Phytophthora palmivora</name>
    <dbReference type="NCBI Taxonomy" id="4796"/>
    <lineage>
        <taxon>Eukaryota</taxon>
        <taxon>Sar</taxon>
        <taxon>Stramenopiles</taxon>
        <taxon>Oomycota</taxon>
        <taxon>Peronosporomycetes</taxon>
        <taxon>Peronosporales</taxon>
        <taxon>Peronosporaceae</taxon>
        <taxon>Phytophthora</taxon>
    </lineage>
</organism>
<evidence type="ECO:0008006" key="5">
    <source>
        <dbReference type="Google" id="ProtNLM"/>
    </source>
</evidence>
<gene>
    <name evidence="3" type="ORF">PHPALM_6264</name>
</gene>
<dbReference type="Pfam" id="PF12550">
    <property type="entry name" value="GCR1_C"/>
    <property type="match status" value="1"/>
</dbReference>
<dbReference type="InterPro" id="IPR022210">
    <property type="entry name" value="TF_GCR1-like"/>
</dbReference>
<protein>
    <recommendedName>
        <fullName evidence="5">Transcription activator GCR1-like domain-containing protein</fullName>
    </recommendedName>
</protein>
<evidence type="ECO:0000313" key="4">
    <source>
        <dbReference type="Proteomes" id="UP000237271"/>
    </source>
</evidence>
<comment type="caution">
    <text evidence="3">The sequence shown here is derived from an EMBL/GenBank/DDBJ whole genome shotgun (WGS) entry which is preliminary data.</text>
</comment>
<reference evidence="3 4" key="1">
    <citation type="journal article" date="2017" name="Genome Biol. Evol.">
        <title>Phytophthora megakarya and P. palmivora, closely related causal agents of cacao black pod rot, underwent increases in genome sizes and gene numbers by different mechanisms.</title>
        <authorList>
            <person name="Ali S.S."/>
            <person name="Shao J."/>
            <person name="Lary D.J."/>
            <person name="Kronmiller B."/>
            <person name="Shen D."/>
            <person name="Strem M.D."/>
            <person name="Amoako-Attah I."/>
            <person name="Akrofi A.Y."/>
            <person name="Begoude B.A."/>
            <person name="Ten Hoopen G.M."/>
            <person name="Coulibaly K."/>
            <person name="Kebe B.I."/>
            <person name="Melnick R.L."/>
            <person name="Guiltinan M.J."/>
            <person name="Tyler B.M."/>
            <person name="Meinhardt L.W."/>
            <person name="Bailey B.A."/>
        </authorList>
    </citation>
    <scope>NUCLEOTIDE SEQUENCE [LARGE SCALE GENOMIC DNA]</scope>
    <source>
        <strain evidence="4">sbr112.9</strain>
    </source>
</reference>
<evidence type="ECO:0000313" key="3">
    <source>
        <dbReference type="EMBL" id="POM76493.1"/>
    </source>
</evidence>
<dbReference type="PANTHER" id="PTHR37784:SF2">
    <property type="entry name" value="HIGH-OSMOLARITY-INDUCED TRANSCRIPTION PROTEIN 1"/>
    <property type="match status" value="1"/>
</dbReference>